<reference evidence="4" key="1">
    <citation type="submission" date="2011-05" db="EMBL/GenBank/DDBJ databases">
        <authorList>
            <person name="Richards S.R."/>
            <person name="Qu J."/>
            <person name="Jiang H."/>
            <person name="Jhangiani S.N."/>
            <person name="Agravi P."/>
            <person name="Goodspeed R."/>
            <person name="Gross S."/>
            <person name="Mandapat C."/>
            <person name="Jackson L."/>
            <person name="Mathew T."/>
            <person name="Pu L."/>
            <person name="Thornton R."/>
            <person name="Saada N."/>
            <person name="Wilczek-Boney K.B."/>
            <person name="Lee S."/>
            <person name="Kovar C."/>
            <person name="Wu Y."/>
            <person name="Scherer S.E."/>
            <person name="Worley K.C."/>
            <person name="Muzny D.M."/>
            <person name="Gibbs R."/>
        </authorList>
    </citation>
    <scope>NUCLEOTIDE SEQUENCE</scope>
    <source>
        <strain evidence="4">Brora</strain>
    </source>
</reference>
<accession>T1IT21</accession>
<dbReference type="EnsemblMetazoa" id="SMAR004264-RA">
    <property type="protein sequence ID" value="SMAR004264-PA"/>
    <property type="gene ID" value="SMAR004264"/>
</dbReference>
<evidence type="ECO:0000313" key="3">
    <source>
        <dbReference type="EnsemblMetazoa" id="SMAR004264-PA"/>
    </source>
</evidence>
<feature type="domain" description="Integrase zinc-binding" evidence="2">
    <location>
        <begin position="182"/>
        <end position="241"/>
    </location>
</feature>
<dbReference type="STRING" id="126957.T1IT21"/>
<name>T1IT21_STRMM</name>
<dbReference type="Pfam" id="PF17921">
    <property type="entry name" value="Integrase_H2C2"/>
    <property type="match status" value="1"/>
</dbReference>
<dbReference type="FunFam" id="1.10.340.70:FF:000001">
    <property type="entry name" value="Retrovirus-related Pol polyprotein from transposon gypsy-like Protein"/>
    <property type="match status" value="1"/>
</dbReference>
<dbReference type="InterPro" id="IPR041588">
    <property type="entry name" value="Integrase_H2C2"/>
</dbReference>
<evidence type="ECO:0000259" key="2">
    <source>
        <dbReference type="Pfam" id="PF17921"/>
    </source>
</evidence>
<dbReference type="InterPro" id="IPR050951">
    <property type="entry name" value="Retrovirus_Pol_polyprotein"/>
</dbReference>
<dbReference type="OMA" id="CKKIRDY"/>
<evidence type="ECO:0000313" key="4">
    <source>
        <dbReference type="Proteomes" id="UP000014500"/>
    </source>
</evidence>
<dbReference type="AlphaFoldDB" id="T1IT21"/>
<dbReference type="PANTHER" id="PTHR37984:SF5">
    <property type="entry name" value="PROTEIN NYNRIN-LIKE"/>
    <property type="match status" value="1"/>
</dbReference>
<dbReference type="GO" id="GO:0003964">
    <property type="term" value="F:RNA-directed DNA polymerase activity"/>
    <property type="evidence" value="ECO:0007669"/>
    <property type="project" value="UniProtKB-EC"/>
</dbReference>
<dbReference type="PANTHER" id="PTHR37984">
    <property type="entry name" value="PROTEIN CBG26694"/>
    <property type="match status" value="1"/>
</dbReference>
<organism evidence="3 4">
    <name type="scientific">Strigamia maritima</name>
    <name type="common">European centipede</name>
    <name type="synonym">Geophilus maritimus</name>
    <dbReference type="NCBI Taxonomy" id="126957"/>
    <lineage>
        <taxon>Eukaryota</taxon>
        <taxon>Metazoa</taxon>
        <taxon>Ecdysozoa</taxon>
        <taxon>Arthropoda</taxon>
        <taxon>Myriapoda</taxon>
        <taxon>Chilopoda</taxon>
        <taxon>Pleurostigmophora</taxon>
        <taxon>Geophilomorpha</taxon>
        <taxon>Linotaeniidae</taxon>
        <taxon>Strigamia</taxon>
    </lineage>
</organism>
<keyword evidence="4" id="KW-1185">Reference proteome</keyword>
<evidence type="ECO:0000256" key="1">
    <source>
        <dbReference type="ARBA" id="ARBA00012493"/>
    </source>
</evidence>
<protein>
    <recommendedName>
        <fullName evidence="1">RNA-directed DNA polymerase</fullName>
        <ecNumber evidence="1">2.7.7.49</ecNumber>
    </recommendedName>
</protein>
<sequence>MPVIIGGLKFNALMDSRATQCFIGADLLTETCCRPEYIQEPPRNMLINAVGATHTPLGQVTMYSMGAKGGCEVEPVTLHSALTEILNDIPPTREEIIQAQKVDRYCKKIRDYLSTDEKGQQALHEVHKNKPNEQHKYKDWKNELRGYILDTDENDGSKMLVFFNPTFEEELDDSGNGFKAVIPRSLVKRALFTCHGHPLSGHAGRSKTLGRAKLLYYWPGMDRDTRIYVKACRHCQQYKPNQHKKCAGPYTPHNMTTPWEVMCIDLMGPKPAS</sequence>
<dbReference type="Gene3D" id="1.10.340.70">
    <property type="match status" value="1"/>
</dbReference>
<dbReference type="PhylomeDB" id="T1IT21"/>
<proteinExistence type="predicted"/>
<reference evidence="3" key="2">
    <citation type="submission" date="2015-02" db="UniProtKB">
        <authorList>
            <consortium name="EnsemblMetazoa"/>
        </authorList>
    </citation>
    <scope>IDENTIFICATION</scope>
</reference>
<dbReference type="eggNOG" id="KOG0017">
    <property type="taxonomic scope" value="Eukaryota"/>
</dbReference>
<dbReference type="Proteomes" id="UP000014500">
    <property type="component" value="Unassembled WGS sequence"/>
</dbReference>
<dbReference type="HOGENOM" id="CLU_089085_0_0_1"/>
<dbReference type="EMBL" id="JH431456">
    <property type="status" value="NOT_ANNOTATED_CDS"/>
    <property type="molecule type" value="Genomic_DNA"/>
</dbReference>
<dbReference type="EC" id="2.7.7.49" evidence="1"/>